<keyword evidence="2" id="KW-1185">Reference proteome</keyword>
<dbReference type="InterPro" id="IPR036527">
    <property type="entry name" value="SCP2_sterol-bd_dom_sf"/>
</dbReference>
<evidence type="ECO:0000313" key="1">
    <source>
        <dbReference type="EMBL" id="SHI22446.1"/>
    </source>
</evidence>
<gene>
    <name evidence="1" type="ORF">SAMN04488135_11418</name>
</gene>
<dbReference type="SUPFAM" id="SSF55718">
    <property type="entry name" value="SCP-like"/>
    <property type="match status" value="1"/>
</dbReference>
<evidence type="ECO:0000313" key="2">
    <source>
        <dbReference type="Proteomes" id="UP000184226"/>
    </source>
</evidence>
<evidence type="ECO:0008006" key="3">
    <source>
        <dbReference type="Google" id="ProtNLM"/>
    </source>
</evidence>
<protein>
    <recommendedName>
        <fullName evidence="3">SCP-2 sterol transfer family protein</fullName>
    </recommendedName>
</protein>
<dbReference type="RefSeq" id="WP_073107155.1">
    <property type="nucleotide sequence ID" value="NZ_FQXE01000014.1"/>
</dbReference>
<dbReference type="Proteomes" id="UP000184226">
    <property type="component" value="Unassembled WGS sequence"/>
</dbReference>
<accession>A0A1M5ZE17</accession>
<proteinExistence type="predicted"/>
<dbReference type="STRING" id="658167.SAMN04488135_11418"/>
<reference evidence="1 2" key="1">
    <citation type="submission" date="2016-11" db="EMBL/GenBank/DDBJ databases">
        <authorList>
            <person name="Jaros S."/>
            <person name="Januszkiewicz K."/>
            <person name="Wedrychowicz H."/>
        </authorList>
    </citation>
    <scope>NUCLEOTIDE SEQUENCE [LARGE SCALE GENOMIC DNA]</scope>
    <source>
        <strain evidence="1 2">CGMCC 1.10190</strain>
    </source>
</reference>
<dbReference type="EMBL" id="FQXE01000014">
    <property type="protein sequence ID" value="SHI22446.1"/>
    <property type="molecule type" value="Genomic_DNA"/>
</dbReference>
<organism evidence="1 2">
    <name type="scientific">Pollutimonas bauzanensis</name>
    <dbReference type="NCBI Taxonomy" id="658167"/>
    <lineage>
        <taxon>Bacteria</taxon>
        <taxon>Pseudomonadati</taxon>
        <taxon>Pseudomonadota</taxon>
        <taxon>Betaproteobacteria</taxon>
        <taxon>Burkholderiales</taxon>
        <taxon>Alcaligenaceae</taxon>
        <taxon>Pollutimonas</taxon>
    </lineage>
</organism>
<sequence>MSRLTTSEWWNRTIQIVANDADFIQLSKHLQPIEVRFEVDAFQINLLFHQGTLHRADHNNHHLTVTGRHEVWEDLVAGKTVWGQATNVHLGKLAVQGDALAGVWLTRPIWQFWRVTRAHQL</sequence>
<name>A0A1M5ZE17_9BURK</name>
<dbReference type="AlphaFoldDB" id="A0A1M5ZE17"/>